<accession>A0A9D2I633</accession>
<comment type="caution">
    <text evidence="1">The sequence shown here is derived from an EMBL/GenBank/DDBJ whole genome shotgun (WGS) entry which is preliminary data.</text>
</comment>
<protein>
    <submittedName>
        <fullName evidence="1">Uncharacterized protein</fullName>
    </submittedName>
</protein>
<name>A0A9D2I633_9FIRM</name>
<proteinExistence type="predicted"/>
<gene>
    <name evidence="1" type="ORF">H9717_07470</name>
</gene>
<evidence type="ECO:0000313" key="1">
    <source>
        <dbReference type="EMBL" id="HJA92942.1"/>
    </source>
</evidence>
<reference evidence="1" key="2">
    <citation type="submission" date="2021-04" db="EMBL/GenBank/DDBJ databases">
        <authorList>
            <person name="Gilroy R."/>
        </authorList>
    </citation>
    <scope>NUCLEOTIDE SEQUENCE</scope>
    <source>
        <strain evidence="1">CHK179-7159</strain>
    </source>
</reference>
<dbReference type="EMBL" id="DWYY01000078">
    <property type="protein sequence ID" value="HJA92942.1"/>
    <property type="molecule type" value="Genomic_DNA"/>
</dbReference>
<evidence type="ECO:0000313" key="2">
    <source>
        <dbReference type="Proteomes" id="UP000886858"/>
    </source>
</evidence>
<organism evidence="1 2">
    <name type="scientific">Candidatus Eisenbergiella merdipullorum</name>
    <dbReference type="NCBI Taxonomy" id="2838553"/>
    <lineage>
        <taxon>Bacteria</taxon>
        <taxon>Bacillati</taxon>
        <taxon>Bacillota</taxon>
        <taxon>Clostridia</taxon>
        <taxon>Lachnospirales</taxon>
        <taxon>Lachnospiraceae</taxon>
        <taxon>Eisenbergiella</taxon>
    </lineage>
</organism>
<dbReference type="Proteomes" id="UP000886858">
    <property type="component" value="Unassembled WGS sequence"/>
</dbReference>
<dbReference type="AlphaFoldDB" id="A0A9D2I633"/>
<reference evidence="1" key="1">
    <citation type="journal article" date="2021" name="PeerJ">
        <title>Extensive microbial diversity within the chicken gut microbiome revealed by metagenomics and culture.</title>
        <authorList>
            <person name="Gilroy R."/>
            <person name="Ravi A."/>
            <person name="Getino M."/>
            <person name="Pursley I."/>
            <person name="Horton D.L."/>
            <person name="Alikhan N.F."/>
            <person name="Baker D."/>
            <person name="Gharbi K."/>
            <person name="Hall N."/>
            <person name="Watson M."/>
            <person name="Adriaenssens E.M."/>
            <person name="Foster-Nyarko E."/>
            <person name="Jarju S."/>
            <person name="Secka A."/>
            <person name="Antonio M."/>
            <person name="Oren A."/>
            <person name="Chaudhuri R.R."/>
            <person name="La Ragione R."/>
            <person name="Hildebrand F."/>
            <person name="Pallen M.J."/>
        </authorList>
    </citation>
    <scope>NUCLEOTIDE SEQUENCE</scope>
    <source>
        <strain evidence="1">CHK179-7159</strain>
    </source>
</reference>
<sequence length="78" mass="9428">MDYSRPLHLETWIEKQNKMRIWQDLRISAGQEVCALGRLESFIFHLKEIELHFLAQSFYHDEIRMYRKEDGNSWLASA</sequence>